<dbReference type="AlphaFoldDB" id="A0A9X2L1G4"/>
<evidence type="ECO:0000256" key="3">
    <source>
        <dbReference type="ARBA" id="ARBA00023002"/>
    </source>
</evidence>
<dbReference type="InterPro" id="IPR051821">
    <property type="entry name" value="Asp/Asn_beta-hydroxylase"/>
</dbReference>
<comment type="caution">
    <text evidence="5">The sequence shown here is derived from an EMBL/GenBank/DDBJ whole genome shotgun (WGS) entry which is preliminary data.</text>
</comment>
<reference evidence="5" key="1">
    <citation type="submission" date="2022-06" db="EMBL/GenBank/DDBJ databases">
        <title>Gracilimonas sp. CAU 1638 isolated from sea sediment.</title>
        <authorList>
            <person name="Kim W."/>
        </authorList>
    </citation>
    <scope>NUCLEOTIDE SEQUENCE</scope>
    <source>
        <strain evidence="5">CAU 1638</strain>
    </source>
</reference>
<evidence type="ECO:0000259" key="4">
    <source>
        <dbReference type="Pfam" id="PF05118"/>
    </source>
</evidence>
<name>A0A9X2L1G4_9BACT</name>
<proteinExistence type="inferred from homology"/>
<protein>
    <submittedName>
        <fullName evidence="5">Aspartyl/asparaginyl beta-hydroxylase domain-containing protein</fullName>
    </submittedName>
</protein>
<evidence type="ECO:0000313" key="6">
    <source>
        <dbReference type="Proteomes" id="UP001139125"/>
    </source>
</evidence>
<dbReference type="SUPFAM" id="SSF51197">
    <property type="entry name" value="Clavaminate synthase-like"/>
    <property type="match status" value="1"/>
</dbReference>
<dbReference type="InterPro" id="IPR027443">
    <property type="entry name" value="IPNS-like_sf"/>
</dbReference>
<accession>A0A9X2L1G4</accession>
<dbReference type="Gene3D" id="2.60.120.330">
    <property type="entry name" value="B-lactam Antibiotic, Isopenicillin N Synthase, Chain"/>
    <property type="match status" value="1"/>
</dbReference>
<sequence length="249" mass="29045">MDPLKTLNKIVFTLEQRGWIKKTPAFIYNYENEYPDFKILEENADIIQRECRELLNIKDNIPDLDGLAGAKTKGGVQAIKWKSFMFKSGDFIEENCSLCPETADLLRGIPRIKQAFFSILDPEQYIKPHFGYYKGFLRYHLGVIIPGNNADNNCRIRINDQCEVFNCEDKSKIEHGESYFWKNGEGIMFNDVYLHDATNQTKEIRVVLFIDVLRKFHWSIDWINKLILFVGYKTKSVKQIAKNAKVKTT</sequence>
<comment type="similarity">
    <text evidence="1">Belongs to the aspartyl/asparaginyl beta-hydroxylase family.</text>
</comment>
<dbReference type="GO" id="GO:0051213">
    <property type="term" value="F:dioxygenase activity"/>
    <property type="evidence" value="ECO:0007669"/>
    <property type="project" value="UniProtKB-KW"/>
</dbReference>
<dbReference type="PANTHER" id="PTHR46332:SF5">
    <property type="entry name" value="ASPARTATE BETA-HYDROXYLASE DOMAIN CONTAINING 2"/>
    <property type="match status" value="1"/>
</dbReference>
<dbReference type="Proteomes" id="UP001139125">
    <property type="component" value="Unassembled WGS sequence"/>
</dbReference>
<dbReference type="EMBL" id="JANDBC010000001">
    <property type="protein sequence ID" value="MCP9290469.1"/>
    <property type="molecule type" value="Genomic_DNA"/>
</dbReference>
<keyword evidence="2" id="KW-0223">Dioxygenase</keyword>
<dbReference type="InterPro" id="IPR007803">
    <property type="entry name" value="Asp/Arg/Pro-Hydrxlase"/>
</dbReference>
<dbReference type="PANTHER" id="PTHR46332">
    <property type="entry name" value="ASPARTATE BETA-HYDROXYLASE DOMAIN-CONTAINING PROTEIN 2"/>
    <property type="match status" value="1"/>
</dbReference>
<evidence type="ECO:0000313" key="5">
    <source>
        <dbReference type="EMBL" id="MCP9290469.1"/>
    </source>
</evidence>
<dbReference type="Pfam" id="PF05118">
    <property type="entry name" value="Asp_Arg_Hydrox"/>
    <property type="match status" value="1"/>
</dbReference>
<keyword evidence="6" id="KW-1185">Reference proteome</keyword>
<evidence type="ECO:0000256" key="2">
    <source>
        <dbReference type="ARBA" id="ARBA00022964"/>
    </source>
</evidence>
<feature type="domain" description="Aspartyl/asparaginy/proline hydroxylase" evidence="4">
    <location>
        <begin position="41"/>
        <end position="214"/>
    </location>
</feature>
<evidence type="ECO:0000256" key="1">
    <source>
        <dbReference type="ARBA" id="ARBA00007730"/>
    </source>
</evidence>
<organism evidence="5 6">
    <name type="scientific">Gracilimonas sediminicola</name>
    <dbReference type="NCBI Taxonomy" id="2952158"/>
    <lineage>
        <taxon>Bacteria</taxon>
        <taxon>Pseudomonadati</taxon>
        <taxon>Balneolota</taxon>
        <taxon>Balneolia</taxon>
        <taxon>Balneolales</taxon>
        <taxon>Balneolaceae</taxon>
        <taxon>Gracilimonas</taxon>
    </lineage>
</organism>
<keyword evidence="3" id="KW-0560">Oxidoreductase</keyword>
<gene>
    <name evidence="5" type="ORF">NM125_02600</name>
</gene>
<dbReference type="RefSeq" id="WP_255132575.1">
    <property type="nucleotide sequence ID" value="NZ_JANDBC010000001.1"/>
</dbReference>